<keyword evidence="7" id="KW-0449">Lipoprotein</keyword>
<keyword evidence="4" id="KW-0472">Membrane</keyword>
<evidence type="ECO:0000256" key="4">
    <source>
        <dbReference type="ARBA" id="ARBA00023136"/>
    </source>
</evidence>
<dbReference type="Proteomes" id="UP000629596">
    <property type="component" value="Unassembled WGS sequence"/>
</dbReference>
<dbReference type="Gene3D" id="2.60.40.2100">
    <property type="match status" value="1"/>
</dbReference>
<evidence type="ECO:0000256" key="6">
    <source>
        <dbReference type="ARBA" id="ARBA00023237"/>
    </source>
</evidence>
<dbReference type="InterPro" id="IPR014941">
    <property type="entry name" value="FimB/Mfa2/Mfa3"/>
</dbReference>
<organism evidence="9 10">
    <name type="scientific">Parabacteroides acidifaciens</name>
    <dbReference type="NCBI Taxonomy" id="2290935"/>
    <lineage>
        <taxon>Bacteria</taxon>
        <taxon>Pseudomonadati</taxon>
        <taxon>Bacteroidota</taxon>
        <taxon>Bacteroidia</taxon>
        <taxon>Bacteroidales</taxon>
        <taxon>Tannerellaceae</taxon>
        <taxon>Parabacteroides</taxon>
    </lineage>
</organism>
<reference evidence="9 10" key="1">
    <citation type="submission" date="2018-07" db="EMBL/GenBank/DDBJ databases">
        <title>Parabacteroides acidifaciens nov. sp., isolated from human feces.</title>
        <authorList>
            <person name="Wang Y.J."/>
        </authorList>
    </citation>
    <scope>NUCLEOTIDE SEQUENCE [LARGE SCALE GENOMIC DNA]</scope>
    <source>
        <strain evidence="9 10">426-9</strain>
    </source>
</reference>
<dbReference type="AlphaFoldDB" id="A0A3D8HJV9"/>
<reference evidence="8 11" key="2">
    <citation type="submission" date="2020-08" db="EMBL/GenBank/DDBJ databases">
        <title>Genome public.</title>
        <authorList>
            <person name="Liu C."/>
            <person name="Sun Q."/>
        </authorList>
    </citation>
    <scope>NUCLEOTIDE SEQUENCE [LARGE SCALE GENOMIC DNA]</scope>
    <source>
        <strain evidence="8 11">426_9</strain>
    </source>
</reference>
<evidence type="ECO:0000313" key="11">
    <source>
        <dbReference type="Proteomes" id="UP000629596"/>
    </source>
</evidence>
<keyword evidence="5" id="KW-0564">Palmitate</keyword>
<keyword evidence="11" id="KW-1185">Reference proteome</keyword>
<dbReference type="Proteomes" id="UP000256321">
    <property type="component" value="Unassembled WGS sequence"/>
</dbReference>
<evidence type="ECO:0000256" key="1">
    <source>
        <dbReference type="ARBA" id="ARBA00004442"/>
    </source>
</evidence>
<comment type="caution">
    <text evidence="9">The sequence shown here is derived from an EMBL/GenBank/DDBJ whole genome shotgun (WGS) entry which is preliminary data.</text>
</comment>
<evidence type="ECO:0000256" key="7">
    <source>
        <dbReference type="ARBA" id="ARBA00023288"/>
    </source>
</evidence>
<evidence type="ECO:0000313" key="9">
    <source>
        <dbReference type="EMBL" id="RDU51188.1"/>
    </source>
</evidence>
<dbReference type="EMBL" id="JACRTI010000001">
    <property type="protein sequence ID" value="MBC8600240.1"/>
    <property type="molecule type" value="Genomic_DNA"/>
</dbReference>
<protein>
    <submittedName>
        <fullName evidence="8">FimB/Mfa2 family fimbrial subunit</fullName>
    </submittedName>
</protein>
<accession>A0A3D8HJV9</accession>
<evidence type="ECO:0000313" key="8">
    <source>
        <dbReference type="EMBL" id="MBC8600240.1"/>
    </source>
</evidence>
<sequence length="341" mass="38604">MNTNRTYRNFSALALTVFVSVFLLSCIREYIDECRTYLEFIYDHNMEYTDSFDPHVGSVDLFIFDAQDKYLFTMQSSQEELIGNKRMPFGYNLPFGKYKILTVGGLSDNFRVTGKNGSRLIPGETTPYETQIALARNSNTVSHEFPPLWIGTTKEIDYQANETVHPIHLIKATNLFNLVLASSDYGQETKADTNAAAYTFEITTPEGAVYGHDNSPKNKETVKYTPYSLTAGDAASGAIAEAHINTGRLLHEEEYDYRLTVCSTETGKVVWDYDLMKLLEHTKPASRPDGNPLPMQEYLDRQSEWHIVVIYKGDEPGGPENFVAVKVIVNDWIIWLNDIGI</sequence>
<dbReference type="RefSeq" id="WP_115497778.1">
    <property type="nucleotide sequence ID" value="NZ_JACRTI010000001.1"/>
</dbReference>
<gene>
    <name evidence="9" type="ORF">DWU89_00730</name>
    <name evidence="8" type="ORF">H8784_00710</name>
</gene>
<proteinExistence type="inferred from homology"/>
<evidence type="ECO:0000256" key="3">
    <source>
        <dbReference type="ARBA" id="ARBA00022729"/>
    </source>
</evidence>
<evidence type="ECO:0000313" key="10">
    <source>
        <dbReference type="Proteomes" id="UP000256321"/>
    </source>
</evidence>
<dbReference type="PROSITE" id="PS51257">
    <property type="entry name" value="PROKAR_LIPOPROTEIN"/>
    <property type="match status" value="1"/>
</dbReference>
<dbReference type="Pfam" id="PF08842">
    <property type="entry name" value="Mfa2"/>
    <property type="match status" value="1"/>
</dbReference>
<dbReference type="EMBL" id="QREV01000001">
    <property type="protein sequence ID" value="RDU51188.1"/>
    <property type="molecule type" value="Genomic_DNA"/>
</dbReference>
<keyword evidence="6" id="KW-0998">Cell outer membrane</keyword>
<evidence type="ECO:0000256" key="5">
    <source>
        <dbReference type="ARBA" id="ARBA00023139"/>
    </source>
</evidence>
<comment type="subcellular location">
    <subcellularLocation>
        <location evidence="1">Cell outer membrane</location>
    </subcellularLocation>
</comment>
<evidence type="ECO:0000256" key="2">
    <source>
        <dbReference type="ARBA" id="ARBA00007248"/>
    </source>
</evidence>
<comment type="similarity">
    <text evidence="2">Belongs to the bacteroidetes fimbrillin superfamily. FimB/Mfa2 family.</text>
</comment>
<dbReference type="Gene3D" id="2.60.40.2090">
    <property type="match status" value="1"/>
</dbReference>
<dbReference type="GO" id="GO:0009279">
    <property type="term" value="C:cell outer membrane"/>
    <property type="evidence" value="ECO:0007669"/>
    <property type="project" value="UniProtKB-SubCell"/>
</dbReference>
<keyword evidence="3" id="KW-0732">Signal</keyword>
<name>A0A3D8HJV9_9BACT</name>